<dbReference type="Pfam" id="PF13419">
    <property type="entry name" value="HAD_2"/>
    <property type="match status" value="1"/>
</dbReference>
<keyword evidence="3" id="KW-1185">Reference proteome</keyword>
<sequence>MTTYEAVVFDNDGVLVELTESELLRRVARRAFEDHGIEDPPEDLVECAADGDIDGLAAVEDELDLPLADYWATREERAVRHQCEAIENGDKPLYDDVTALADLSHRMAVVSNNQHGTVEFIVEHHGLADHFEHVAGREPTLDGARRRKPETHYLDRALDELGTRDAVYVGDSPKDVEVAHRAGVDSAFLRRDHRADTALDREPTYEVETLTDLVDALAE</sequence>
<dbReference type="InterPro" id="IPR041492">
    <property type="entry name" value="HAD_2"/>
</dbReference>
<keyword evidence="2" id="KW-0378">Hydrolase</keyword>
<dbReference type="PANTHER" id="PTHR43434">
    <property type="entry name" value="PHOSPHOGLYCOLATE PHOSPHATASE"/>
    <property type="match status" value="1"/>
</dbReference>
<dbReference type="PANTHER" id="PTHR43434:SF1">
    <property type="entry name" value="PHOSPHOGLYCOLATE PHOSPHATASE"/>
    <property type="match status" value="1"/>
</dbReference>
<dbReference type="SUPFAM" id="SSF56784">
    <property type="entry name" value="HAD-like"/>
    <property type="match status" value="1"/>
</dbReference>
<dbReference type="InterPro" id="IPR050155">
    <property type="entry name" value="HAD-like_hydrolase_sf"/>
</dbReference>
<dbReference type="InterPro" id="IPR023214">
    <property type="entry name" value="HAD_sf"/>
</dbReference>
<dbReference type="Gene3D" id="3.40.50.1000">
    <property type="entry name" value="HAD superfamily/HAD-like"/>
    <property type="match status" value="1"/>
</dbReference>
<protein>
    <submittedName>
        <fullName evidence="2">HAD family hydrolase</fullName>
        <ecNumber evidence="2">3.-.-.-</ecNumber>
    </submittedName>
</protein>
<accession>A0ABD5Y0A5</accession>
<evidence type="ECO:0000256" key="1">
    <source>
        <dbReference type="ARBA" id="ARBA00007958"/>
    </source>
</evidence>
<name>A0ABD5Y0A5_9EURY</name>
<dbReference type="SFLD" id="SFLDG01129">
    <property type="entry name" value="C1.5:_HAD__Beta-PGM__Phosphata"/>
    <property type="match status" value="1"/>
</dbReference>
<dbReference type="InterPro" id="IPR006439">
    <property type="entry name" value="HAD-SF_hydro_IA"/>
</dbReference>
<dbReference type="AlphaFoldDB" id="A0ABD5Y0A5"/>
<organism evidence="2 3">
    <name type="scientific">Halosimplex aquaticum</name>
    <dbReference type="NCBI Taxonomy" id="3026162"/>
    <lineage>
        <taxon>Archaea</taxon>
        <taxon>Methanobacteriati</taxon>
        <taxon>Methanobacteriota</taxon>
        <taxon>Stenosarchaea group</taxon>
        <taxon>Halobacteria</taxon>
        <taxon>Halobacteriales</taxon>
        <taxon>Haloarculaceae</taxon>
        <taxon>Halosimplex</taxon>
    </lineage>
</organism>
<evidence type="ECO:0000313" key="3">
    <source>
        <dbReference type="Proteomes" id="UP001596432"/>
    </source>
</evidence>
<reference evidence="2 3" key="1">
    <citation type="journal article" date="2019" name="Int. J. Syst. Evol. Microbiol.">
        <title>The Global Catalogue of Microorganisms (GCM) 10K type strain sequencing project: providing services to taxonomists for standard genome sequencing and annotation.</title>
        <authorList>
            <consortium name="The Broad Institute Genomics Platform"/>
            <consortium name="The Broad Institute Genome Sequencing Center for Infectious Disease"/>
            <person name="Wu L."/>
            <person name="Ma J."/>
        </authorList>
    </citation>
    <scope>NUCLEOTIDE SEQUENCE [LARGE SCALE GENOMIC DNA]</scope>
    <source>
        <strain evidence="2 3">XZYJT29</strain>
    </source>
</reference>
<dbReference type="NCBIfam" id="TIGR01549">
    <property type="entry name" value="HAD-SF-IA-v1"/>
    <property type="match status" value="1"/>
</dbReference>
<dbReference type="GO" id="GO:0016787">
    <property type="term" value="F:hydrolase activity"/>
    <property type="evidence" value="ECO:0007669"/>
    <property type="project" value="UniProtKB-KW"/>
</dbReference>
<dbReference type="GeneID" id="78819411"/>
<dbReference type="InterPro" id="IPR036412">
    <property type="entry name" value="HAD-like_sf"/>
</dbReference>
<gene>
    <name evidence="2" type="ORF">ACFQMA_04820</name>
</gene>
<dbReference type="EC" id="3.-.-.-" evidence="2"/>
<dbReference type="EMBL" id="JBHTAS010000001">
    <property type="protein sequence ID" value="MFC7139160.1"/>
    <property type="molecule type" value="Genomic_DNA"/>
</dbReference>
<comment type="caution">
    <text evidence="2">The sequence shown here is derived from an EMBL/GenBank/DDBJ whole genome shotgun (WGS) entry which is preliminary data.</text>
</comment>
<dbReference type="Proteomes" id="UP001596432">
    <property type="component" value="Unassembled WGS sequence"/>
</dbReference>
<dbReference type="RefSeq" id="WP_274324758.1">
    <property type="nucleotide sequence ID" value="NZ_CP118158.1"/>
</dbReference>
<comment type="similarity">
    <text evidence="1">Belongs to the HAD-like hydrolase superfamily.</text>
</comment>
<dbReference type="SFLD" id="SFLDS00003">
    <property type="entry name" value="Haloacid_Dehalogenase"/>
    <property type="match status" value="1"/>
</dbReference>
<evidence type="ECO:0000313" key="2">
    <source>
        <dbReference type="EMBL" id="MFC7139160.1"/>
    </source>
</evidence>
<proteinExistence type="inferred from homology"/>